<name>A0A7Z2VVF3_9BURK</name>
<sequence length="164" mass="19369">MDRSLAWQTMRLSPFRSRTNVFHAYENSEDDEGMEALRALFNQPGLHSYPFVEIPLNTHLFHLDIAPFTDESRWQRFIFDNFENIFDFISIEELKEYRLHIQTRRESDSDYELKRVVEISEGYALTGERAYMFACANGSIEISGFNDLTLVDIVKTSRLWKEPN</sequence>
<organism evidence="1 2">
    <name type="scientific">Massilia forsythiae</name>
    <dbReference type="NCBI Taxonomy" id="2728020"/>
    <lineage>
        <taxon>Bacteria</taxon>
        <taxon>Pseudomonadati</taxon>
        <taxon>Pseudomonadota</taxon>
        <taxon>Betaproteobacteria</taxon>
        <taxon>Burkholderiales</taxon>
        <taxon>Oxalobacteraceae</taxon>
        <taxon>Telluria group</taxon>
        <taxon>Massilia</taxon>
    </lineage>
</organism>
<reference evidence="1 2" key="1">
    <citation type="submission" date="2020-04" db="EMBL/GenBank/DDBJ databases">
        <title>Genome sequencing of novel species.</title>
        <authorList>
            <person name="Heo J."/>
            <person name="Kim S.-J."/>
            <person name="Kim J.-S."/>
            <person name="Hong S.-B."/>
            <person name="Kwon S.-W."/>
        </authorList>
    </citation>
    <scope>NUCLEOTIDE SEQUENCE [LARGE SCALE GENOMIC DNA]</scope>
    <source>
        <strain evidence="1 2">GN2-R2</strain>
    </source>
</reference>
<protein>
    <submittedName>
        <fullName evidence="1">Uncharacterized protein</fullName>
    </submittedName>
</protein>
<proteinExistence type="predicted"/>
<dbReference type="KEGG" id="mfy:HH212_07210"/>
<dbReference type="Proteomes" id="UP000502415">
    <property type="component" value="Chromosome"/>
</dbReference>
<evidence type="ECO:0000313" key="2">
    <source>
        <dbReference type="Proteomes" id="UP000502415"/>
    </source>
</evidence>
<dbReference type="AlphaFoldDB" id="A0A7Z2VVF3"/>
<evidence type="ECO:0000313" key="1">
    <source>
        <dbReference type="EMBL" id="QJD99837.1"/>
    </source>
</evidence>
<dbReference type="RefSeq" id="WP_169434786.1">
    <property type="nucleotide sequence ID" value="NZ_CP051685.1"/>
</dbReference>
<keyword evidence="2" id="KW-1185">Reference proteome</keyword>
<dbReference type="EMBL" id="CP051685">
    <property type="protein sequence ID" value="QJD99837.1"/>
    <property type="molecule type" value="Genomic_DNA"/>
</dbReference>
<gene>
    <name evidence="1" type="ORF">HH212_07210</name>
</gene>
<accession>A0A7Z2VVF3</accession>